<keyword evidence="6" id="KW-0479">Metal-binding</keyword>
<dbReference type="PANTHER" id="PTHR33540:SF2">
    <property type="entry name" value="TRNA THREONYLCARBAMOYLADENOSINE BIOSYNTHESIS PROTEIN TSAE"/>
    <property type="match status" value="1"/>
</dbReference>
<dbReference type="InterPro" id="IPR003442">
    <property type="entry name" value="T6A_TsaE"/>
</dbReference>
<dbReference type="GO" id="GO:0005524">
    <property type="term" value="F:ATP binding"/>
    <property type="evidence" value="ECO:0007669"/>
    <property type="project" value="UniProtKB-KW"/>
</dbReference>
<dbReference type="GO" id="GO:0016740">
    <property type="term" value="F:transferase activity"/>
    <property type="evidence" value="ECO:0007669"/>
    <property type="project" value="UniProtKB-KW"/>
</dbReference>
<dbReference type="GO" id="GO:0002949">
    <property type="term" value="P:tRNA threonylcarbamoyladenosine modification"/>
    <property type="evidence" value="ECO:0007669"/>
    <property type="project" value="InterPro"/>
</dbReference>
<dbReference type="GO" id="GO:0005737">
    <property type="term" value="C:cytoplasm"/>
    <property type="evidence" value="ECO:0007669"/>
    <property type="project" value="UniProtKB-SubCell"/>
</dbReference>
<keyword evidence="4" id="KW-0963">Cytoplasm</keyword>
<keyword evidence="8" id="KW-0067">ATP-binding</keyword>
<proteinExistence type="inferred from homology"/>
<name>A0A395LY88_9BACT</name>
<dbReference type="NCBIfam" id="TIGR00150">
    <property type="entry name" value="T6A_YjeE"/>
    <property type="match status" value="1"/>
</dbReference>
<evidence type="ECO:0000256" key="7">
    <source>
        <dbReference type="ARBA" id="ARBA00022741"/>
    </source>
</evidence>
<evidence type="ECO:0000256" key="1">
    <source>
        <dbReference type="ARBA" id="ARBA00004496"/>
    </source>
</evidence>
<accession>A0A395LY88</accession>
<sequence>MTKECLTRSHEETRELARQFATTLQPGDIVALIGELGAGKTEFTRGIADVFNVEVDITSPTFSLLNIYVGSVRGRPVEIYHFDWYRINDAEELYNIGFEEYFYGEGVCIVEWADRFPKLIPKHARQVRIETVGDTERRIVIEGGLPIARATSFWRQ</sequence>
<keyword evidence="11" id="KW-0808">Transferase</keyword>
<protein>
    <recommendedName>
        <fullName evidence="3">tRNA threonylcarbamoyladenosine biosynthesis protein TsaE</fullName>
    </recommendedName>
    <alternativeName>
        <fullName evidence="10">t(6)A37 threonylcarbamoyladenosine biosynthesis protein TsaE</fullName>
    </alternativeName>
</protein>
<comment type="similarity">
    <text evidence="2">Belongs to the TsaE family.</text>
</comment>
<evidence type="ECO:0000313" key="11">
    <source>
        <dbReference type="EMBL" id="RFM23028.1"/>
    </source>
</evidence>
<dbReference type="InterPro" id="IPR027417">
    <property type="entry name" value="P-loop_NTPase"/>
</dbReference>
<evidence type="ECO:0000313" key="12">
    <source>
        <dbReference type="Proteomes" id="UP000266389"/>
    </source>
</evidence>
<dbReference type="Pfam" id="PF02367">
    <property type="entry name" value="TsaE"/>
    <property type="match status" value="1"/>
</dbReference>
<keyword evidence="5" id="KW-0819">tRNA processing</keyword>
<dbReference type="SUPFAM" id="SSF52540">
    <property type="entry name" value="P-loop containing nucleoside triphosphate hydrolases"/>
    <property type="match status" value="1"/>
</dbReference>
<keyword evidence="7" id="KW-0547">Nucleotide-binding</keyword>
<evidence type="ECO:0000256" key="4">
    <source>
        <dbReference type="ARBA" id="ARBA00022490"/>
    </source>
</evidence>
<dbReference type="EMBL" id="PHFL01000071">
    <property type="protein sequence ID" value="RFM23028.1"/>
    <property type="molecule type" value="Genomic_DNA"/>
</dbReference>
<dbReference type="Gene3D" id="3.40.50.300">
    <property type="entry name" value="P-loop containing nucleotide triphosphate hydrolases"/>
    <property type="match status" value="1"/>
</dbReference>
<organism evidence="11 12">
    <name type="scientific">Candidatus Thermochlorobacter aerophilus</name>
    <dbReference type="NCBI Taxonomy" id="1868324"/>
    <lineage>
        <taxon>Bacteria</taxon>
        <taxon>Pseudomonadati</taxon>
        <taxon>Chlorobiota</taxon>
        <taxon>Chlorobiia</taxon>
        <taxon>Chlorobiales</taxon>
        <taxon>Candidatus Thermochlorobacteriaceae</taxon>
        <taxon>Candidatus Thermochlorobacter</taxon>
    </lineage>
</organism>
<evidence type="ECO:0000256" key="8">
    <source>
        <dbReference type="ARBA" id="ARBA00022840"/>
    </source>
</evidence>
<gene>
    <name evidence="11" type="primary">tsaE</name>
    <name evidence="11" type="ORF">D0433_13390</name>
</gene>
<keyword evidence="9" id="KW-0460">Magnesium</keyword>
<evidence type="ECO:0000256" key="2">
    <source>
        <dbReference type="ARBA" id="ARBA00007599"/>
    </source>
</evidence>
<evidence type="ECO:0000256" key="6">
    <source>
        <dbReference type="ARBA" id="ARBA00022723"/>
    </source>
</evidence>
<evidence type="ECO:0000256" key="3">
    <source>
        <dbReference type="ARBA" id="ARBA00019010"/>
    </source>
</evidence>
<dbReference type="Proteomes" id="UP000266389">
    <property type="component" value="Unassembled WGS sequence"/>
</dbReference>
<evidence type="ECO:0000256" key="10">
    <source>
        <dbReference type="ARBA" id="ARBA00032441"/>
    </source>
</evidence>
<dbReference type="GO" id="GO:0046872">
    <property type="term" value="F:metal ion binding"/>
    <property type="evidence" value="ECO:0007669"/>
    <property type="project" value="UniProtKB-KW"/>
</dbReference>
<comment type="caution">
    <text evidence="11">The sequence shown here is derived from an EMBL/GenBank/DDBJ whole genome shotgun (WGS) entry which is preliminary data.</text>
</comment>
<evidence type="ECO:0000256" key="9">
    <source>
        <dbReference type="ARBA" id="ARBA00022842"/>
    </source>
</evidence>
<dbReference type="PANTHER" id="PTHR33540">
    <property type="entry name" value="TRNA THREONYLCARBAMOYLADENOSINE BIOSYNTHESIS PROTEIN TSAE"/>
    <property type="match status" value="1"/>
</dbReference>
<reference evidence="11 12" key="1">
    <citation type="journal article" date="2011" name="ISME J.">
        <title>Community ecology of hot spring cyanobacterial mats: predominant populations and their functional potential.</title>
        <authorList>
            <person name="Klatt C.G."/>
            <person name="Wood J.M."/>
            <person name="Rusch D.B."/>
            <person name="Bateson M.M."/>
            <person name="Hamamura N."/>
            <person name="Heidelberg J.F."/>
            <person name="Grossman A.R."/>
            <person name="Bhaya D."/>
            <person name="Cohan F.M."/>
            <person name="Kuhl M."/>
            <person name="Bryant D.A."/>
            <person name="Ward D.M."/>
        </authorList>
    </citation>
    <scope>NUCLEOTIDE SEQUENCE [LARGE SCALE GENOMIC DNA]</scope>
    <source>
        <strain evidence="11">OS</strain>
    </source>
</reference>
<evidence type="ECO:0000256" key="5">
    <source>
        <dbReference type="ARBA" id="ARBA00022694"/>
    </source>
</evidence>
<comment type="subcellular location">
    <subcellularLocation>
        <location evidence="1">Cytoplasm</location>
    </subcellularLocation>
</comment>
<dbReference type="AlphaFoldDB" id="A0A395LY88"/>